<dbReference type="EMBL" id="NBXB01000034">
    <property type="protein sequence ID" value="RFA13610.1"/>
    <property type="molecule type" value="Genomic_DNA"/>
</dbReference>
<dbReference type="PANTHER" id="PTHR22893">
    <property type="entry name" value="NADH OXIDOREDUCTASE-RELATED"/>
    <property type="match status" value="1"/>
</dbReference>
<dbReference type="AlphaFoldDB" id="A0A3E0VV96"/>
<dbReference type="Proteomes" id="UP000256541">
    <property type="component" value="Unassembled WGS sequence"/>
</dbReference>
<organism evidence="3 4">
    <name type="scientific">Subtercola boreus</name>
    <dbReference type="NCBI Taxonomy" id="120213"/>
    <lineage>
        <taxon>Bacteria</taxon>
        <taxon>Bacillati</taxon>
        <taxon>Actinomycetota</taxon>
        <taxon>Actinomycetes</taxon>
        <taxon>Micrococcales</taxon>
        <taxon>Microbacteriaceae</taxon>
        <taxon>Subtercola</taxon>
    </lineage>
</organism>
<feature type="region of interest" description="Disordered" evidence="1">
    <location>
        <begin position="131"/>
        <end position="153"/>
    </location>
</feature>
<evidence type="ECO:0000256" key="1">
    <source>
        <dbReference type="SAM" id="MobiDB-lite"/>
    </source>
</evidence>
<sequence length="381" mass="41052">MTSANTTTEPGMGTLLEGADPAPLFTPFTAGELSLSNRLVMAPMTRAFSPNGVPGLDVRDYYARRASHLGLIVTEGTYVDHPSAGSSDRIPTFYGDEALAGWKSVVDAVHAEGGRIFPQLWHLGVTRSEGAAPHPDAPVISPSGLRANGTPKGDAATTKDIDDIIAAFVQGALDAQRIGFDGIELHGAHGYLLDQFLWEATNRRGDRFGGSTGNRAQLAAEIVAAIRSEVGPEYPIDFRFSQWKGNAYDARIASTPSELEQILTPLVDAGVSILHASTRRYWLPEFEDSTRTLAGWTKHLTGLPTIALGSVGVSAPFLAGEDEQQPSLSIAPLLELFEQGEFDMVALGRSVLADPEFTEKLRTGRADEIRQYQKNDEATLY</sequence>
<evidence type="ECO:0000313" key="3">
    <source>
        <dbReference type="EMBL" id="RFA13610.1"/>
    </source>
</evidence>
<reference evidence="3 4" key="1">
    <citation type="submission" date="2017-04" db="EMBL/GenBank/DDBJ databases">
        <title>Comparative genome analysis of Subtercola boreus.</title>
        <authorList>
            <person name="Cho Y.-J."/>
            <person name="Cho A."/>
            <person name="Kim O.-S."/>
            <person name="Lee J.-I."/>
        </authorList>
    </citation>
    <scope>NUCLEOTIDE SEQUENCE [LARGE SCALE GENOMIC DNA]</scope>
    <source>
        <strain evidence="3 4">P27479</strain>
    </source>
</reference>
<accession>A0A3E0VV96</accession>
<feature type="domain" description="NADH:flavin oxidoreductase/NADH oxidase N-terminal" evidence="2">
    <location>
        <begin position="24"/>
        <end position="368"/>
    </location>
</feature>
<dbReference type="InterPro" id="IPR013785">
    <property type="entry name" value="Aldolase_TIM"/>
</dbReference>
<gene>
    <name evidence="3" type="ORF">B7R22_13225</name>
</gene>
<dbReference type="GO" id="GO:0016491">
    <property type="term" value="F:oxidoreductase activity"/>
    <property type="evidence" value="ECO:0007669"/>
    <property type="project" value="InterPro"/>
</dbReference>
<dbReference type="GO" id="GO:0005829">
    <property type="term" value="C:cytosol"/>
    <property type="evidence" value="ECO:0007669"/>
    <property type="project" value="TreeGrafter"/>
</dbReference>
<protein>
    <submittedName>
        <fullName evidence="3">12-oxophytodienoate reductase</fullName>
    </submittedName>
</protein>
<dbReference type="SUPFAM" id="SSF51395">
    <property type="entry name" value="FMN-linked oxidoreductases"/>
    <property type="match status" value="1"/>
</dbReference>
<dbReference type="InterPro" id="IPR001155">
    <property type="entry name" value="OxRdtase_FMN_N"/>
</dbReference>
<dbReference type="PANTHER" id="PTHR22893:SF55">
    <property type="entry name" value="OXIDOREDUCTASE-RELATED"/>
    <property type="match status" value="1"/>
</dbReference>
<evidence type="ECO:0000259" key="2">
    <source>
        <dbReference type="Pfam" id="PF00724"/>
    </source>
</evidence>
<evidence type="ECO:0000313" key="4">
    <source>
        <dbReference type="Proteomes" id="UP000256541"/>
    </source>
</evidence>
<dbReference type="FunFam" id="3.20.20.70:FF:000262">
    <property type="entry name" value="NADH:flavin oxidoreductase"/>
    <property type="match status" value="1"/>
</dbReference>
<comment type="caution">
    <text evidence="3">The sequence shown here is derived from an EMBL/GenBank/DDBJ whole genome shotgun (WGS) entry which is preliminary data.</text>
</comment>
<proteinExistence type="predicted"/>
<dbReference type="InterPro" id="IPR045247">
    <property type="entry name" value="Oye-like"/>
</dbReference>
<dbReference type="GO" id="GO:0010181">
    <property type="term" value="F:FMN binding"/>
    <property type="evidence" value="ECO:0007669"/>
    <property type="project" value="InterPro"/>
</dbReference>
<dbReference type="OrthoDB" id="3169239at2"/>
<dbReference type="Gene3D" id="3.20.20.70">
    <property type="entry name" value="Aldolase class I"/>
    <property type="match status" value="1"/>
</dbReference>
<dbReference type="CDD" id="cd04747">
    <property type="entry name" value="OYE_like_5_FMN"/>
    <property type="match status" value="1"/>
</dbReference>
<dbReference type="Pfam" id="PF00724">
    <property type="entry name" value="Oxidored_FMN"/>
    <property type="match status" value="1"/>
</dbReference>
<name>A0A3E0VV96_9MICO</name>
<dbReference type="RefSeq" id="WP_116412171.1">
    <property type="nucleotide sequence ID" value="NZ_NBXB01000034.1"/>
</dbReference>